<dbReference type="OrthoDB" id="1928736at2759"/>
<evidence type="ECO:0000256" key="1">
    <source>
        <dbReference type="ARBA" id="ARBA00007326"/>
    </source>
</evidence>
<dbReference type="SUPFAM" id="SSF55315">
    <property type="entry name" value="L30e-like"/>
    <property type="match status" value="1"/>
</dbReference>
<organism evidence="5 6">
    <name type="scientific">Bimuria novae-zelandiae CBS 107.79</name>
    <dbReference type="NCBI Taxonomy" id="1447943"/>
    <lineage>
        <taxon>Eukaryota</taxon>
        <taxon>Fungi</taxon>
        <taxon>Dikarya</taxon>
        <taxon>Ascomycota</taxon>
        <taxon>Pezizomycotina</taxon>
        <taxon>Dothideomycetes</taxon>
        <taxon>Pleosporomycetidae</taxon>
        <taxon>Pleosporales</taxon>
        <taxon>Massarineae</taxon>
        <taxon>Didymosphaeriaceae</taxon>
        <taxon>Bimuria</taxon>
    </lineage>
</organism>
<dbReference type="Proteomes" id="UP000800036">
    <property type="component" value="Unassembled WGS sequence"/>
</dbReference>
<sequence>MDQDYAMLSKTSVHHFNGNNFELGTSCGKLFRCSTMVVLDAGDSDILTGA</sequence>
<gene>
    <name evidence="5" type="ORF">BU23DRAFT_459951</name>
</gene>
<evidence type="ECO:0000256" key="2">
    <source>
        <dbReference type="ARBA" id="ARBA00022980"/>
    </source>
</evidence>
<evidence type="ECO:0000313" key="5">
    <source>
        <dbReference type="EMBL" id="KAF1974938.1"/>
    </source>
</evidence>
<evidence type="ECO:0000259" key="4">
    <source>
        <dbReference type="Pfam" id="PF01248"/>
    </source>
</evidence>
<dbReference type="Gene3D" id="3.30.1330.30">
    <property type="match status" value="1"/>
</dbReference>
<dbReference type="GO" id="GO:0003723">
    <property type="term" value="F:RNA binding"/>
    <property type="evidence" value="ECO:0007669"/>
    <property type="project" value="InterPro"/>
</dbReference>
<dbReference type="PROSITE" id="PS00993">
    <property type="entry name" value="RIBOSOMAL_L30E_2"/>
    <property type="match status" value="1"/>
</dbReference>
<proteinExistence type="inferred from homology"/>
<dbReference type="InterPro" id="IPR022991">
    <property type="entry name" value="Ribosomal_eL30_CS"/>
</dbReference>
<dbReference type="InterPro" id="IPR029064">
    <property type="entry name" value="Ribosomal_eL30-like_sf"/>
</dbReference>
<comment type="similarity">
    <text evidence="1">Belongs to the eukaryotic ribosomal protein eL30 family.</text>
</comment>
<keyword evidence="3" id="KW-0687">Ribonucleoprotein</keyword>
<name>A0A6A5VDP6_9PLEO</name>
<dbReference type="GO" id="GO:1990904">
    <property type="term" value="C:ribonucleoprotein complex"/>
    <property type="evidence" value="ECO:0007669"/>
    <property type="project" value="UniProtKB-KW"/>
</dbReference>
<reference evidence="5" key="1">
    <citation type="journal article" date="2020" name="Stud. Mycol.">
        <title>101 Dothideomycetes genomes: a test case for predicting lifestyles and emergence of pathogens.</title>
        <authorList>
            <person name="Haridas S."/>
            <person name="Albert R."/>
            <person name="Binder M."/>
            <person name="Bloem J."/>
            <person name="Labutti K."/>
            <person name="Salamov A."/>
            <person name="Andreopoulos B."/>
            <person name="Baker S."/>
            <person name="Barry K."/>
            <person name="Bills G."/>
            <person name="Bluhm B."/>
            <person name="Cannon C."/>
            <person name="Castanera R."/>
            <person name="Culley D."/>
            <person name="Daum C."/>
            <person name="Ezra D."/>
            <person name="Gonzalez J."/>
            <person name="Henrissat B."/>
            <person name="Kuo A."/>
            <person name="Liang C."/>
            <person name="Lipzen A."/>
            <person name="Lutzoni F."/>
            <person name="Magnuson J."/>
            <person name="Mondo S."/>
            <person name="Nolan M."/>
            <person name="Ohm R."/>
            <person name="Pangilinan J."/>
            <person name="Park H.-J."/>
            <person name="Ramirez L."/>
            <person name="Alfaro M."/>
            <person name="Sun H."/>
            <person name="Tritt A."/>
            <person name="Yoshinaga Y."/>
            <person name="Zwiers L.-H."/>
            <person name="Turgeon B."/>
            <person name="Goodwin S."/>
            <person name="Spatafora J."/>
            <person name="Crous P."/>
            <person name="Grigoriev I."/>
        </authorList>
    </citation>
    <scope>NUCLEOTIDE SEQUENCE</scope>
    <source>
        <strain evidence="5">CBS 107.79</strain>
    </source>
</reference>
<keyword evidence="2" id="KW-0689">Ribosomal protein</keyword>
<dbReference type="InterPro" id="IPR039109">
    <property type="entry name" value="Ribosomal_eL30-like"/>
</dbReference>
<dbReference type="EMBL" id="ML976672">
    <property type="protein sequence ID" value="KAF1974938.1"/>
    <property type="molecule type" value="Genomic_DNA"/>
</dbReference>
<evidence type="ECO:0000313" key="6">
    <source>
        <dbReference type="Proteomes" id="UP000800036"/>
    </source>
</evidence>
<keyword evidence="6" id="KW-1185">Reference proteome</keyword>
<dbReference type="AlphaFoldDB" id="A0A6A5VDP6"/>
<dbReference type="InterPro" id="IPR004038">
    <property type="entry name" value="Ribosomal_eL8/eL30/eS12/Gad45"/>
</dbReference>
<dbReference type="GO" id="GO:0005840">
    <property type="term" value="C:ribosome"/>
    <property type="evidence" value="ECO:0007669"/>
    <property type="project" value="UniProtKB-KW"/>
</dbReference>
<evidence type="ECO:0000256" key="3">
    <source>
        <dbReference type="ARBA" id="ARBA00023274"/>
    </source>
</evidence>
<dbReference type="PANTHER" id="PTHR11449">
    <property type="entry name" value="RIBOSOMAL PROTEIN L30"/>
    <property type="match status" value="1"/>
</dbReference>
<accession>A0A6A5VDP6</accession>
<protein>
    <recommendedName>
        <fullName evidence="4">Ribosomal protein eL8/eL30/eS12/Gadd45 domain-containing protein</fullName>
    </recommendedName>
</protein>
<feature type="domain" description="Ribosomal protein eL8/eL30/eS12/Gadd45" evidence="4">
    <location>
        <begin position="5"/>
        <end position="47"/>
    </location>
</feature>
<dbReference type="Pfam" id="PF01248">
    <property type="entry name" value="Ribosomal_L7Ae"/>
    <property type="match status" value="1"/>
</dbReference>